<proteinExistence type="predicted"/>
<dbReference type="Proteomes" id="UP000494363">
    <property type="component" value="Unassembled WGS sequence"/>
</dbReference>
<organism evidence="1 2">
    <name type="scientific">Paraburkholderia humisilvae</name>
    <dbReference type="NCBI Taxonomy" id="627669"/>
    <lineage>
        <taxon>Bacteria</taxon>
        <taxon>Pseudomonadati</taxon>
        <taxon>Pseudomonadota</taxon>
        <taxon>Betaproteobacteria</taxon>
        <taxon>Burkholderiales</taxon>
        <taxon>Burkholderiaceae</taxon>
        <taxon>Paraburkholderia</taxon>
    </lineage>
</organism>
<protein>
    <submittedName>
        <fullName evidence="1">Uncharacterized protein</fullName>
    </submittedName>
</protein>
<accession>A0A6J5FAA7</accession>
<dbReference type="EMBL" id="CADIKH010000097">
    <property type="protein sequence ID" value="CAB3774136.1"/>
    <property type="molecule type" value="Genomic_DNA"/>
</dbReference>
<gene>
    <name evidence="1" type="ORF">LMG29542_07605</name>
</gene>
<evidence type="ECO:0000313" key="2">
    <source>
        <dbReference type="Proteomes" id="UP000494363"/>
    </source>
</evidence>
<keyword evidence="2" id="KW-1185">Reference proteome</keyword>
<dbReference type="RefSeq" id="WP_175232861.1">
    <property type="nucleotide sequence ID" value="NZ_CADIKH010000097.1"/>
</dbReference>
<dbReference type="AlphaFoldDB" id="A0A6J5FAA7"/>
<reference evidence="1 2" key="1">
    <citation type="submission" date="2020-04" db="EMBL/GenBank/DDBJ databases">
        <authorList>
            <person name="De Canck E."/>
        </authorList>
    </citation>
    <scope>NUCLEOTIDE SEQUENCE [LARGE SCALE GENOMIC DNA]</scope>
    <source>
        <strain evidence="1 2">LMG 29542</strain>
    </source>
</reference>
<evidence type="ECO:0000313" key="1">
    <source>
        <dbReference type="EMBL" id="CAB3774136.1"/>
    </source>
</evidence>
<name>A0A6J5FAA7_9BURK</name>
<sequence length="46" mass="5037">MAQERMVQLAFIQAPDETGQDYLRDARLAARDIRSAGGTSIMPALT</sequence>